<name>A0A1A9USJ7_GLOAU</name>
<reference evidence="2" key="1">
    <citation type="submission" date="2020-05" db="UniProtKB">
        <authorList>
            <consortium name="EnsemblMetazoa"/>
        </authorList>
    </citation>
    <scope>IDENTIFICATION</scope>
    <source>
        <strain evidence="2">TTRI</strain>
    </source>
</reference>
<protein>
    <submittedName>
        <fullName evidence="2">Uncharacterized protein</fullName>
    </submittedName>
</protein>
<organism evidence="2 3">
    <name type="scientific">Glossina austeni</name>
    <name type="common">Savannah tsetse fly</name>
    <dbReference type="NCBI Taxonomy" id="7395"/>
    <lineage>
        <taxon>Eukaryota</taxon>
        <taxon>Metazoa</taxon>
        <taxon>Ecdysozoa</taxon>
        <taxon>Arthropoda</taxon>
        <taxon>Hexapoda</taxon>
        <taxon>Insecta</taxon>
        <taxon>Pterygota</taxon>
        <taxon>Neoptera</taxon>
        <taxon>Endopterygota</taxon>
        <taxon>Diptera</taxon>
        <taxon>Brachycera</taxon>
        <taxon>Muscomorpha</taxon>
        <taxon>Hippoboscoidea</taxon>
        <taxon>Glossinidae</taxon>
        <taxon>Glossina</taxon>
    </lineage>
</organism>
<evidence type="ECO:0000313" key="3">
    <source>
        <dbReference type="Proteomes" id="UP000078200"/>
    </source>
</evidence>
<feature type="region of interest" description="Disordered" evidence="1">
    <location>
        <begin position="1"/>
        <end position="33"/>
    </location>
</feature>
<sequence length="105" mass="11895">MPKLKVAKITGGGPLSHNEARVRRTPPNNSTQQTAAKALVCFFRNTSSRKPWTLSKLELCSTVMGVKLHDRGGLDSEVVLQQQWYPCFSMTRNKMPQRQINRILI</sequence>
<evidence type="ECO:0000256" key="1">
    <source>
        <dbReference type="SAM" id="MobiDB-lite"/>
    </source>
</evidence>
<dbReference type="VEuPathDB" id="VectorBase:GAUT013912"/>
<dbReference type="AlphaFoldDB" id="A0A1A9USJ7"/>
<dbReference type="EnsemblMetazoa" id="GAUT013912-RA">
    <property type="protein sequence ID" value="GAUT013912-PA"/>
    <property type="gene ID" value="GAUT013912"/>
</dbReference>
<proteinExistence type="predicted"/>
<evidence type="ECO:0000313" key="2">
    <source>
        <dbReference type="EnsemblMetazoa" id="GAUT013912-PA"/>
    </source>
</evidence>
<dbReference type="Proteomes" id="UP000078200">
    <property type="component" value="Unassembled WGS sequence"/>
</dbReference>
<keyword evidence="3" id="KW-1185">Reference proteome</keyword>
<accession>A0A1A9USJ7</accession>